<dbReference type="GO" id="GO:0016887">
    <property type="term" value="F:ATP hydrolysis activity"/>
    <property type="evidence" value="ECO:0007669"/>
    <property type="project" value="InterPro"/>
</dbReference>
<dbReference type="InterPro" id="IPR051535">
    <property type="entry name" value="Siderophore_ABC-ATPase"/>
</dbReference>
<dbReference type="Pfam" id="PF13304">
    <property type="entry name" value="AAA_21"/>
    <property type="match status" value="1"/>
</dbReference>
<dbReference type="InterPro" id="IPR038729">
    <property type="entry name" value="Rad50/SbcC_AAA"/>
</dbReference>
<dbReference type="PANTHER" id="PTHR42771:SF2">
    <property type="entry name" value="IRON(3+)-HYDROXAMATE IMPORT ATP-BINDING PROTEIN FHUC"/>
    <property type="match status" value="1"/>
</dbReference>
<evidence type="ECO:0000256" key="7">
    <source>
        <dbReference type="ARBA" id="ARBA00023136"/>
    </source>
</evidence>
<dbReference type="Gene3D" id="3.40.50.300">
    <property type="entry name" value="P-loop containing nucleotide triphosphate hydrolases"/>
    <property type="match status" value="2"/>
</dbReference>
<dbReference type="Pfam" id="PF13476">
    <property type="entry name" value="AAA_23"/>
    <property type="match status" value="1"/>
</dbReference>
<keyword evidence="5" id="KW-0408">Iron</keyword>
<name>A0A7I8D284_9FIRM</name>
<evidence type="ECO:0000256" key="5">
    <source>
        <dbReference type="ARBA" id="ARBA00023004"/>
    </source>
</evidence>
<dbReference type="Proteomes" id="UP000593890">
    <property type="component" value="Chromosome"/>
</dbReference>
<feature type="domain" description="AAA+ ATPase" evidence="8">
    <location>
        <begin position="36"/>
        <end position="214"/>
    </location>
</feature>
<keyword evidence="9" id="KW-0547">Nucleotide-binding</keyword>
<keyword evidence="9" id="KW-0067">ATP-binding</keyword>
<dbReference type="InterPro" id="IPR003959">
    <property type="entry name" value="ATPase_AAA_core"/>
</dbReference>
<dbReference type="SMART" id="SM00382">
    <property type="entry name" value="AAA"/>
    <property type="match status" value="1"/>
</dbReference>
<dbReference type="AlphaFoldDB" id="A0A7I8D284"/>
<dbReference type="GO" id="GO:0005524">
    <property type="term" value="F:ATP binding"/>
    <property type="evidence" value="ECO:0007669"/>
    <property type="project" value="UniProtKB-KW"/>
</dbReference>
<dbReference type="GO" id="GO:0006302">
    <property type="term" value="P:double-strand break repair"/>
    <property type="evidence" value="ECO:0007669"/>
    <property type="project" value="InterPro"/>
</dbReference>
<keyword evidence="3" id="KW-1003">Cell membrane</keyword>
<evidence type="ECO:0000259" key="8">
    <source>
        <dbReference type="SMART" id="SM00382"/>
    </source>
</evidence>
<keyword evidence="10" id="KW-1185">Reference proteome</keyword>
<dbReference type="GO" id="GO:0006826">
    <property type="term" value="P:iron ion transport"/>
    <property type="evidence" value="ECO:0007669"/>
    <property type="project" value="UniProtKB-KW"/>
</dbReference>
<keyword evidence="7" id="KW-0472">Membrane</keyword>
<evidence type="ECO:0000313" key="10">
    <source>
        <dbReference type="Proteomes" id="UP000593890"/>
    </source>
</evidence>
<evidence type="ECO:0000256" key="4">
    <source>
        <dbReference type="ARBA" id="ARBA00022496"/>
    </source>
</evidence>
<dbReference type="EMBL" id="AP023321">
    <property type="protein sequence ID" value="BCI59539.1"/>
    <property type="molecule type" value="Genomic_DNA"/>
</dbReference>
<reference evidence="10" key="1">
    <citation type="submission" date="2020-07" db="EMBL/GenBank/DDBJ databases">
        <title>Complete genome sequencing of Clostridia bacterium strain 12CBH8.</title>
        <authorList>
            <person name="Sakamoto M."/>
            <person name="Murakami T."/>
            <person name="Mori H."/>
        </authorList>
    </citation>
    <scope>NUCLEOTIDE SEQUENCE [LARGE SCALE GENOMIC DNA]</scope>
    <source>
        <strain evidence="10">12CBH8</strain>
    </source>
</reference>
<accession>A0A7I8D284</accession>
<protein>
    <submittedName>
        <fullName evidence="9">ABC transporter ATP-binding protein</fullName>
    </submittedName>
</protein>
<keyword evidence="6" id="KW-0406">Ion transport</keyword>
<dbReference type="InterPro" id="IPR027417">
    <property type="entry name" value="P-loop_NTPase"/>
</dbReference>
<organism evidence="9 10">
    <name type="scientific">Solibaculum mannosilyticum</name>
    <dbReference type="NCBI Taxonomy" id="2780922"/>
    <lineage>
        <taxon>Bacteria</taxon>
        <taxon>Bacillati</taxon>
        <taxon>Bacillota</taxon>
        <taxon>Clostridia</taxon>
        <taxon>Eubacteriales</taxon>
        <taxon>Oscillospiraceae</taxon>
        <taxon>Solibaculum</taxon>
    </lineage>
</organism>
<dbReference type="KEGG" id="sman:C12CBH8_01780"/>
<evidence type="ECO:0000256" key="3">
    <source>
        <dbReference type="ARBA" id="ARBA00022475"/>
    </source>
</evidence>
<keyword evidence="4" id="KW-0410">Iron transport</keyword>
<evidence type="ECO:0000256" key="2">
    <source>
        <dbReference type="ARBA" id="ARBA00022448"/>
    </source>
</evidence>
<gene>
    <name evidence="9" type="ORF">C12CBH8_01780</name>
</gene>
<dbReference type="PANTHER" id="PTHR42771">
    <property type="entry name" value="IRON(3+)-HYDROXAMATE IMPORT ATP-BINDING PROTEIN FHUC"/>
    <property type="match status" value="1"/>
</dbReference>
<sequence length="251" mass="28746">MVYVKRLILKRDRITQWDKYPYCLPVLRQFESLSFSKPVTFLCGENGSGKSTLLEAVAVGYGFNPEGGSRNFRFSTQDSHSPLYRDITLVKAPYSPHDGYFLRAESFYNVSTEVDHLAAVDPATRERFLQQYGGSLHEQSHGESFFSLILNRFRGQGFYLLDEPESALSPSRQLALLARMRQLVQGGSQFIIATHSPILMGYPDADIYLIEDGELTLTPYERTEHYIITKQFLGNRQRMLQELFEGQDFTT</sequence>
<evidence type="ECO:0000313" key="9">
    <source>
        <dbReference type="EMBL" id="BCI59539.1"/>
    </source>
</evidence>
<dbReference type="SUPFAM" id="SSF52540">
    <property type="entry name" value="P-loop containing nucleoside triphosphate hydrolases"/>
    <property type="match status" value="1"/>
</dbReference>
<proteinExistence type="predicted"/>
<comment type="subcellular location">
    <subcellularLocation>
        <location evidence="1">Cell membrane</location>
        <topology evidence="1">Peripheral membrane protein</topology>
    </subcellularLocation>
</comment>
<evidence type="ECO:0000256" key="1">
    <source>
        <dbReference type="ARBA" id="ARBA00004202"/>
    </source>
</evidence>
<dbReference type="GO" id="GO:0005886">
    <property type="term" value="C:plasma membrane"/>
    <property type="evidence" value="ECO:0007669"/>
    <property type="project" value="UniProtKB-SubCell"/>
</dbReference>
<evidence type="ECO:0000256" key="6">
    <source>
        <dbReference type="ARBA" id="ARBA00023065"/>
    </source>
</evidence>
<dbReference type="InterPro" id="IPR003593">
    <property type="entry name" value="AAA+_ATPase"/>
</dbReference>
<keyword evidence="2" id="KW-0813">Transport</keyword>
<dbReference type="RefSeq" id="WP_090264060.1">
    <property type="nucleotide sequence ID" value="NZ_AP023321.1"/>
</dbReference>